<dbReference type="HOGENOM" id="CLU_023845_0_2_11"/>
<dbReference type="InParanoid" id="C8XKT1"/>
<dbReference type="Gene3D" id="3.90.550.10">
    <property type="entry name" value="Spore Coat Polysaccharide Biosynthesis Protein SpsA, Chain A"/>
    <property type="match status" value="1"/>
</dbReference>
<organism evidence="6 7">
    <name type="scientific">Nakamurella multipartita (strain ATCC 700099 / DSM 44233 / CIP 104796 / JCM 9543 / NBRC 105858 / Y-104)</name>
    <name type="common">Microsphaera multipartita</name>
    <dbReference type="NCBI Taxonomy" id="479431"/>
    <lineage>
        <taxon>Bacteria</taxon>
        <taxon>Bacillati</taxon>
        <taxon>Actinomycetota</taxon>
        <taxon>Actinomycetes</taxon>
        <taxon>Nakamurellales</taxon>
        <taxon>Nakamurellaceae</taxon>
        <taxon>Nakamurella</taxon>
    </lineage>
</organism>
<reference evidence="7" key="1">
    <citation type="submission" date="2009-09" db="EMBL/GenBank/DDBJ databases">
        <title>The complete genome of Nakamurella multipartita DSM 44233.</title>
        <authorList>
            <consortium name="US DOE Joint Genome Institute (JGI-PGF)"/>
            <person name="Lucas S."/>
            <person name="Copeland A."/>
            <person name="Lapidus A."/>
            <person name="Glavina del Rio T."/>
            <person name="Dalin E."/>
            <person name="Tice H."/>
            <person name="Bruce D."/>
            <person name="Goodwin L."/>
            <person name="Pitluck S."/>
            <person name="Kyrpides N."/>
            <person name="Mavromatis K."/>
            <person name="Ivanova N."/>
            <person name="Ovchinnikova G."/>
            <person name="Sims D."/>
            <person name="Meincke L."/>
            <person name="Brettin T."/>
            <person name="Detter J.C."/>
            <person name="Han C."/>
            <person name="Larimer F."/>
            <person name="Land M."/>
            <person name="Hauser L."/>
            <person name="Markowitz V."/>
            <person name="Cheng J.-F."/>
            <person name="Hugenholtz P."/>
            <person name="Woyke T."/>
            <person name="Wu D."/>
            <person name="Klenk H.-P."/>
            <person name="Eisen J.A."/>
        </authorList>
    </citation>
    <scope>NUCLEOTIDE SEQUENCE [LARGE SCALE GENOMIC DNA]</scope>
    <source>
        <strain evidence="7">ATCC 700099 / DSM 44233 / CIP 104796 / JCM 9543 / NBRC 105858 / Y-104</strain>
    </source>
</reference>
<dbReference type="PANTHER" id="PTHR43179">
    <property type="entry name" value="RHAMNOSYLTRANSFERASE WBBL"/>
    <property type="match status" value="1"/>
</dbReference>
<evidence type="ECO:0000313" key="7">
    <source>
        <dbReference type="Proteomes" id="UP000002218"/>
    </source>
</evidence>
<keyword evidence="3" id="KW-0328">Glycosyltransferase</keyword>
<proteinExistence type="inferred from homology"/>
<evidence type="ECO:0000256" key="2">
    <source>
        <dbReference type="ARBA" id="ARBA00006739"/>
    </source>
</evidence>
<dbReference type="STRING" id="479431.Namu_4452"/>
<evidence type="ECO:0000313" key="6">
    <source>
        <dbReference type="EMBL" id="ACV80738.1"/>
    </source>
</evidence>
<accession>C8XKT1</accession>
<dbReference type="PANTHER" id="PTHR43179:SF12">
    <property type="entry name" value="GALACTOFURANOSYLTRANSFERASE GLFT2"/>
    <property type="match status" value="1"/>
</dbReference>
<keyword evidence="4 6" id="KW-0808">Transferase</keyword>
<dbReference type="KEGG" id="nml:Namu_4452"/>
<comment type="pathway">
    <text evidence="1">Cell wall biogenesis; cell wall polysaccharide biosynthesis.</text>
</comment>
<evidence type="ECO:0000256" key="3">
    <source>
        <dbReference type="ARBA" id="ARBA00022676"/>
    </source>
</evidence>
<dbReference type="EMBL" id="CP001737">
    <property type="protein sequence ID" value="ACV80738.1"/>
    <property type="molecule type" value="Genomic_DNA"/>
</dbReference>
<evidence type="ECO:0000256" key="4">
    <source>
        <dbReference type="ARBA" id="ARBA00022679"/>
    </source>
</evidence>
<dbReference type="AlphaFoldDB" id="C8XKT1"/>
<evidence type="ECO:0000256" key="1">
    <source>
        <dbReference type="ARBA" id="ARBA00004776"/>
    </source>
</evidence>
<evidence type="ECO:0000259" key="5">
    <source>
        <dbReference type="Pfam" id="PF00535"/>
    </source>
</evidence>
<comment type="similarity">
    <text evidence="2">Belongs to the glycosyltransferase 2 family.</text>
</comment>
<dbReference type="Proteomes" id="UP000002218">
    <property type="component" value="Chromosome"/>
</dbReference>
<gene>
    <name evidence="6" type="ordered locus">Namu_4452</name>
</gene>
<dbReference type="CAZy" id="GT2">
    <property type="family name" value="Glycosyltransferase Family 2"/>
</dbReference>
<sequence length="320" mass="34219">MTTSPSPACEPLPDDDPLAVIVVSFGAPQLLRGNLAAMTLPGPPGRVIVVDNFRSAQDRRANAAIADAAGWTFLPMTTNLGFGAAVNVGVRHALTHGAKHLLVLNPDARIDPDGVSALRDAIRADPMVLVSPVIVDGAGRLWFRGMRTDPRTGDVSAVPNLGPTGELGPQDWVSGACLMLSHSLWSAAGGFDEDYFLYWEDVDFSRRCVRAGGRLRVLIGVLAQHDAGGTQIASASAGKSPLYYYYNCRNRLLFAAKHLPGRDRLRWAVATPGASKRILYRGGRRQLVQSPKPLMWTLAGSAAGLLALLARSLPVIGSRR</sequence>
<dbReference type="SUPFAM" id="SSF53448">
    <property type="entry name" value="Nucleotide-diphospho-sugar transferases"/>
    <property type="match status" value="1"/>
</dbReference>
<keyword evidence="7" id="KW-1185">Reference proteome</keyword>
<dbReference type="CDD" id="cd04186">
    <property type="entry name" value="GT_2_like_c"/>
    <property type="match status" value="1"/>
</dbReference>
<protein>
    <submittedName>
        <fullName evidence="6">Glycosyl transferase family 2</fullName>
    </submittedName>
</protein>
<reference evidence="6 7" key="2">
    <citation type="journal article" date="2010" name="Stand. Genomic Sci.">
        <title>Complete genome sequence of Nakamurella multipartita type strain (Y-104).</title>
        <authorList>
            <person name="Tice H."/>
            <person name="Mayilraj S."/>
            <person name="Sims D."/>
            <person name="Lapidus A."/>
            <person name="Nolan M."/>
            <person name="Lucas S."/>
            <person name="Glavina Del Rio T."/>
            <person name="Copeland A."/>
            <person name="Cheng J.F."/>
            <person name="Meincke L."/>
            <person name="Bruce D."/>
            <person name="Goodwin L."/>
            <person name="Pitluck S."/>
            <person name="Ivanova N."/>
            <person name="Mavromatis K."/>
            <person name="Ovchinnikova G."/>
            <person name="Pati A."/>
            <person name="Chen A."/>
            <person name="Palaniappan K."/>
            <person name="Land M."/>
            <person name="Hauser L."/>
            <person name="Chang Y.J."/>
            <person name="Jeffries C.D."/>
            <person name="Detter J.C."/>
            <person name="Brettin T."/>
            <person name="Rohde M."/>
            <person name="Goker M."/>
            <person name="Bristow J."/>
            <person name="Eisen J.A."/>
            <person name="Markowitz V."/>
            <person name="Hugenholtz P."/>
            <person name="Kyrpides N.C."/>
            <person name="Klenk H.P."/>
            <person name="Chen F."/>
        </authorList>
    </citation>
    <scope>NUCLEOTIDE SEQUENCE [LARGE SCALE GENOMIC DNA]</scope>
    <source>
        <strain evidence="7">ATCC 700099 / DSM 44233 / CIP 104796 / JCM 9543 / NBRC 105858 / Y-104</strain>
    </source>
</reference>
<feature type="domain" description="Glycosyltransferase 2-like" evidence="5">
    <location>
        <begin position="20"/>
        <end position="147"/>
    </location>
</feature>
<dbReference type="Pfam" id="PF00535">
    <property type="entry name" value="Glycos_transf_2"/>
    <property type="match status" value="1"/>
</dbReference>
<dbReference type="eggNOG" id="COG1216">
    <property type="taxonomic scope" value="Bacteria"/>
</dbReference>
<name>C8XKT1_NAKMY</name>
<dbReference type="InterPro" id="IPR001173">
    <property type="entry name" value="Glyco_trans_2-like"/>
</dbReference>
<dbReference type="GO" id="GO:0016757">
    <property type="term" value="F:glycosyltransferase activity"/>
    <property type="evidence" value="ECO:0007669"/>
    <property type="project" value="UniProtKB-KW"/>
</dbReference>
<dbReference type="InterPro" id="IPR029044">
    <property type="entry name" value="Nucleotide-diphossugar_trans"/>
</dbReference>